<feature type="region of interest" description="Disordered" evidence="2">
    <location>
        <begin position="1"/>
        <end position="33"/>
    </location>
</feature>
<keyword evidence="3" id="KW-0378">Hydrolase</keyword>
<dbReference type="InterPro" id="IPR001328">
    <property type="entry name" value="Pept_tRNA_hydro"/>
</dbReference>
<feature type="non-terminal residue" evidence="3">
    <location>
        <position position="90"/>
    </location>
</feature>
<feature type="compositionally biased region" description="Polar residues" evidence="2">
    <location>
        <begin position="1"/>
        <end position="18"/>
    </location>
</feature>
<dbReference type="PROSITE" id="PS01195">
    <property type="entry name" value="PEPT_TRNA_HYDROL_1"/>
    <property type="match status" value="1"/>
</dbReference>
<protein>
    <recommendedName>
        <fullName evidence="1">Peptidyl-tRNA hydrolase</fullName>
    </recommendedName>
</protein>
<dbReference type="SUPFAM" id="SSF53178">
    <property type="entry name" value="Peptidyl-tRNA hydrolase-like"/>
    <property type="match status" value="1"/>
</dbReference>
<dbReference type="InterPro" id="IPR018171">
    <property type="entry name" value="Pept_tRNA_hydro_CS"/>
</dbReference>
<evidence type="ECO:0000313" key="3">
    <source>
        <dbReference type="EMBL" id="HIW95087.1"/>
    </source>
</evidence>
<evidence type="ECO:0000313" key="4">
    <source>
        <dbReference type="Proteomes" id="UP000824189"/>
    </source>
</evidence>
<reference evidence="3" key="2">
    <citation type="submission" date="2021-04" db="EMBL/GenBank/DDBJ databases">
        <authorList>
            <person name="Gilroy R."/>
        </authorList>
    </citation>
    <scope>NUCLEOTIDE SEQUENCE</scope>
    <source>
        <strain evidence="3">4376</strain>
    </source>
</reference>
<dbReference type="Gene3D" id="3.40.50.1470">
    <property type="entry name" value="Peptidyl-tRNA hydrolase"/>
    <property type="match status" value="1"/>
</dbReference>
<evidence type="ECO:0000256" key="1">
    <source>
        <dbReference type="ARBA" id="ARBA00050038"/>
    </source>
</evidence>
<dbReference type="AlphaFoldDB" id="A0A9D1RWK8"/>
<evidence type="ECO:0000256" key="2">
    <source>
        <dbReference type="SAM" id="MobiDB-lite"/>
    </source>
</evidence>
<accession>A0A9D1RWK8</accession>
<dbReference type="InterPro" id="IPR036416">
    <property type="entry name" value="Pept_tRNA_hydro_sf"/>
</dbReference>
<proteinExistence type="predicted"/>
<gene>
    <name evidence="3" type="ORF">H9867_01155</name>
</gene>
<dbReference type="Pfam" id="PF01195">
    <property type="entry name" value="Pept_tRNA_hydro"/>
    <property type="match status" value="1"/>
</dbReference>
<dbReference type="GO" id="GO:0004045">
    <property type="term" value="F:peptidyl-tRNA hydrolase activity"/>
    <property type="evidence" value="ECO:0007669"/>
    <property type="project" value="InterPro"/>
</dbReference>
<name>A0A9D1RWK8_9CORY</name>
<sequence>MSPVSSNQGTHAQAQGRQPQAKGTGPDPKAPILIVGLGNPGPKYATTRHNIGRMVVDELASKLATMPSRASTAPFTTHKKTNVDILELAV</sequence>
<dbReference type="EMBL" id="DXFZ01000015">
    <property type="protein sequence ID" value="HIW95087.1"/>
    <property type="molecule type" value="Genomic_DNA"/>
</dbReference>
<reference evidence="3" key="1">
    <citation type="journal article" date="2021" name="PeerJ">
        <title>Extensive microbial diversity within the chicken gut microbiome revealed by metagenomics and culture.</title>
        <authorList>
            <person name="Gilroy R."/>
            <person name="Ravi A."/>
            <person name="Getino M."/>
            <person name="Pursley I."/>
            <person name="Horton D.L."/>
            <person name="Alikhan N.F."/>
            <person name="Baker D."/>
            <person name="Gharbi K."/>
            <person name="Hall N."/>
            <person name="Watson M."/>
            <person name="Adriaenssens E.M."/>
            <person name="Foster-Nyarko E."/>
            <person name="Jarju S."/>
            <person name="Secka A."/>
            <person name="Antonio M."/>
            <person name="Oren A."/>
            <person name="Chaudhuri R.R."/>
            <person name="La Ragione R."/>
            <person name="Hildebrand F."/>
            <person name="Pallen M.J."/>
        </authorList>
    </citation>
    <scope>NUCLEOTIDE SEQUENCE</scope>
    <source>
        <strain evidence="3">4376</strain>
    </source>
</reference>
<comment type="caution">
    <text evidence="3">The sequence shown here is derived from an EMBL/GenBank/DDBJ whole genome shotgun (WGS) entry which is preliminary data.</text>
</comment>
<dbReference type="Proteomes" id="UP000824189">
    <property type="component" value="Unassembled WGS sequence"/>
</dbReference>
<organism evidence="3 4">
    <name type="scientific">Candidatus Corynebacterium gallistercoris</name>
    <dbReference type="NCBI Taxonomy" id="2838530"/>
    <lineage>
        <taxon>Bacteria</taxon>
        <taxon>Bacillati</taxon>
        <taxon>Actinomycetota</taxon>
        <taxon>Actinomycetes</taxon>
        <taxon>Mycobacteriales</taxon>
        <taxon>Corynebacteriaceae</taxon>
        <taxon>Corynebacterium</taxon>
    </lineage>
</organism>